<organism evidence="3 4">
    <name type="scientific">Sphingomonas rhizophila</name>
    <dbReference type="NCBI Taxonomy" id="2071607"/>
    <lineage>
        <taxon>Bacteria</taxon>
        <taxon>Pseudomonadati</taxon>
        <taxon>Pseudomonadota</taxon>
        <taxon>Alphaproteobacteria</taxon>
        <taxon>Sphingomonadales</taxon>
        <taxon>Sphingomonadaceae</taxon>
        <taxon>Sphingomonas</taxon>
    </lineage>
</organism>
<protein>
    <submittedName>
        <fullName evidence="3">EF-hand domain-containing protein</fullName>
    </submittedName>
</protein>
<dbReference type="AlphaFoldDB" id="A0A7G9SC86"/>
<sequence length="161" mass="17162">MTKFHFAAMGLAALVAAPLAAQTAQAPKPITKANYQKELDGRFASVDGNKDGSLNLAELSAAETRTRQQIEAQLLARRKASFEKADTNKDGNLSFAEFSAATGTPKLNSDGKQTLSKLDTNKDGKVTAAEFKAPMLTVFAKLDTNKDGTVSVEEQKKAAAR</sequence>
<dbReference type="PANTHER" id="PTHR10827:SF85">
    <property type="entry name" value="CALCIUM-BINDING PROTEIN"/>
    <property type="match status" value="1"/>
</dbReference>
<evidence type="ECO:0000256" key="1">
    <source>
        <dbReference type="SAM" id="SignalP"/>
    </source>
</evidence>
<evidence type="ECO:0000313" key="3">
    <source>
        <dbReference type="EMBL" id="QNN65461.1"/>
    </source>
</evidence>
<gene>
    <name evidence="3" type="ORF">H9L12_02300</name>
</gene>
<dbReference type="Proteomes" id="UP000515955">
    <property type="component" value="Chromosome"/>
</dbReference>
<feature type="domain" description="EF-hand" evidence="2">
    <location>
        <begin position="106"/>
        <end position="141"/>
    </location>
</feature>
<dbReference type="PROSITE" id="PS50222">
    <property type="entry name" value="EF_HAND_2"/>
    <property type="match status" value="1"/>
</dbReference>
<accession>A0A7G9SC86</accession>
<evidence type="ECO:0000313" key="4">
    <source>
        <dbReference type="Proteomes" id="UP000515955"/>
    </source>
</evidence>
<keyword evidence="1" id="KW-0732">Signal</keyword>
<dbReference type="InterPro" id="IPR011992">
    <property type="entry name" value="EF-hand-dom_pair"/>
</dbReference>
<dbReference type="SMART" id="SM00054">
    <property type="entry name" value="EFh"/>
    <property type="match status" value="3"/>
</dbReference>
<dbReference type="Pfam" id="PF13202">
    <property type="entry name" value="EF-hand_5"/>
    <property type="match status" value="2"/>
</dbReference>
<dbReference type="RefSeq" id="WP_187542452.1">
    <property type="nucleotide sequence ID" value="NZ_CP060717.1"/>
</dbReference>
<dbReference type="Pfam" id="PF13499">
    <property type="entry name" value="EF-hand_7"/>
    <property type="match status" value="1"/>
</dbReference>
<reference evidence="3 4" key="1">
    <citation type="submission" date="2020-08" db="EMBL/GenBank/DDBJ databases">
        <title>Genome sequence of Sphingomonas rhizophila KACC 19189T.</title>
        <authorList>
            <person name="Hyun D.-W."/>
            <person name="Bae J.-W."/>
        </authorList>
    </citation>
    <scope>NUCLEOTIDE SEQUENCE [LARGE SCALE GENOMIC DNA]</scope>
    <source>
        <strain evidence="3 4">KACC 19189</strain>
    </source>
</reference>
<feature type="chain" id="PRO_5028931222" evidence="1">
    <location>
        <begin position="27"/>
        <end position="161"/>
    </location>
</feature>
<keyword evidence="4" id="KW-1185">Reference proteome</keyword>
<dbReference type="InterPro" id="IPR002048">
    <property type="entry name" value="EF_hand_dom"/>
</dbReference>
<evidence type="ECO:0000259" key="2">
    <source>
        <dbReference type="PROSITE" id="PS50222"/>
    </source>
</evidence>
<dbReference type="InterPro" id="IPR018247">
    <property type="entry name" value="EF_Hand_1_Ca_BS"/>
</dbReference>
<dbReference type="PROSITE" id="PS00018">
    <property type="entry name" value="EF_HAND_1"/>
    <property type="match status" value="2"/>
</dbReference>
<dbReference type="GO" id="GO:0005509">
    <property type="term" value="F:calcium ion binding"/>
    <property type="evidence" value="ECO:0007669"/>
    <property type="project" value="InterPro"/>
</dbReference>
<dbReference type="Gene3D" id="1.10.238.10">
    <property type="entry name" value="EF-hand"/>
    <property type="match status" value="2"/>
</dbReference>
<dbReference type="PANTHER" id="PTHR10827">
    <property type="entry name" value="RETICULOCALBIN"/>
    <property type="match status" value="1"/>
</dbReference>
<feature type="signal peptide" evidence="1">
    <location>
        <begin position="1"/>
        <end position="26"/>
    </location>
</feature>
<name>A0A7G9SC86_9SPHN</name>
<proteinExistence type="predicted"/>
<dbReference type="EMBL" id="CP060717">
    <property type="protein sequence ID" value="QNN65461.1"/>
    <property type="molecule type" value="Genomic_DNA"/>
</dbReference>
<dbReference type="SUPFAM" id="SSF47473">
    <property type="entry name" value="EF-hand"/>
    <property type="match status" value="1"/>
</dbReference>
<dbReference type="KEGG" id="srhi:H9L12_02300"/>